<dbReference type="EMBL" id="JAUJYO010000005">
    <property type="protein sequence ID" value="KAK1316102.1"/>
    <property type="molecule type" value="Genomic_DNA"/>
</dbReference>
<dbReference type="Gene3D" id="3.30.559.10">
    <property type="entry name" value="Chloramphenicol acetyltransferase-like domain"/>
    <property type="match status" value="2"/>
</dbReference>
<name>A0AAV9EVA3_ACOCL</name>
<comment type="caution">
    <text evidence="4">The sequence shown here is derived from an EMBL/GenBank/DDBJ whole genome shotgun (WGS) entry which is preliminary data.</text>
</comment>
<reference evidence="4" key="2">
    <citation type="submission" date="2023-06" db="EMBL/GenBank/DDBJ databases">
        <authorList>
            <person name="Ma L."/>
            <person name="Liu K.-W."/>
            <person name="Li Z."/>
            <person name="Hsiao Y.-Y."/>
            <person name="Qi Y."/>
            <person name="Fu T."/>
            <person name="Tang G."/>
            <person name="Zhang D."/>
            <person name="Sun W.-H."/>
            <person name="Liu D.-K."/>
            <person name="Li Y."/>
            <person name="Chen G.-Z."/>
            <person name="Liu X.-D."/>
            <person name="Liao X.-Y."/>
            <person name="Jiang Y.-T."/>
            <person name="Yu X."/>
            <person name="Hao Y."/>
            <person name="Huang J."/>
            <person name="Zhao X.-W."/>
            <person name="Ke S."/>
            <person name="Chen Y.-Y."/>
            <person name="Wu W.-L."/>
            <person name="Hsu J.-L."/>
            <person name="Lin Y.-F."/>
            <person name="Huang M.-D."/>
            <person name="Li C.-Y."/>
            <person name="Huang L."/>
            <person name="Wang Z.-W."/>
            <person name="Zhao X."/>
            <person name="Zhong W.-Y."/>
            <person name="Peng D.-H."/>
            <person name="Ahmad S."/>
            <person name="Lan S."/>
            <person name="Zhang J.-S."/>
            <person name="Tsai W.-C."/>
            <person name="Van De Peer Y."/>
            <person name="Liu Z.-J."/>
        </authorList>
    </citation>
    <scope>NUCLEOTIDE SEQUENCE</scope>
    <source>
        <strain evidence="4">CP</strain>
        <tissue evidence="4">Leaves</tissue>
    </source>
</reference>
<dbReference type="PANTHER" id="PTHR31642:SF231">
    <property type="entry name" value="BAHD FAMILY ACYLTRANSFERASE, CLADE V"/>
    <property type="match status" value="1"/>
</dbReference>
<dbReference type="AlphaFoldDB" id="A0AAV9EVA3"/>
<dbReference type="InterPro" id="IPR050317">
    <property type="entry name" value="Plant_Fungal_Acyltransferase"/>
</dbReference>
<proteinExistence type="inferred from homology"/>
<dbReference type="GO" id="GO:0016747">
    <property type="term" value="F:acyltransferase activity, transferring groups other than amino-acyl groups"/>
    <property type="evidence" value="ECO:0007669"/>
    <property type="project" value="TreeGrafter"/>
</dbReference>
<evidence type="ECO:0000256" key="1">
    <source>
        <dbReference type="ARBA" id="ARBA00009861"/>
    </source>
</evidence>
<evidence type="ECO:0000313" key="4">
    <source>
        <dbReference type="EMBL" id="KAK1316102.1"/>
    </source>
</evidence>
<evidence type="ECO:0000256" key="3">
    <source>
        <dbReference type="ARBA" id="ARBA00023315"/>
    </source>
</evidence>
<protein>
    <submittedName>
        <fullName evidence="4">Omega-hydroxypalmitate O-feruloyl transferase</fullName>
    </submittedName>
</protein>
<evidence type="ECO:0000256" key="2">
    <source>
        <dbReference type="ARBA" id="ARBA00022679"/>
    </source>
</evidence>
<keyword evidence="3" id="KW-0012">Acyltransferase</keyword>
<organism evidence="4 5">
    <name type="scientific">Acorus calamus</name>
    <name type="common">Sweet flag</name>
    <dbReference type="NCBI Taxonomy" id="4465"/>
    <lineage>
        <taxon>Eukaryota</taxon>
        <taxon>Viridiplantae</taxon>
        <taxon>Streptophyta</taxon>
        <taxon>Embryophyta</taxon>
        <taxon>Tracheophyta</taxon>
        <taxon>Spermatophyta</taxon>
        <taxon>Magnoliopsida</taxon>
        <taxon>Liliopsida</taxon>
        <taxon>Acoraceae</taxon>
        <taxon>Acorus</taxon>
    </lineage>
</organism>
<accession>A0AAV9EVA3</accession>
<comment type="similarity">
    <text evidence="1">Belongs to the plant acyltransferase family.</text>
</comment>
<reference evidence="4" key="1">
    <citation type="journal article" date="2023" name="Nat. Commun.">
        <title>Diploid and tetraploid genomes of Acorus and the evolution of monocots.</title>
        <authorList>
            <person name="Ma L."/>
            <person name="Liu K.W."/>
            <person name="Li Z."/>
            <person name="Hsiao Y.Y."/>
            <person name="Qi Y."/>
            <person name="Fu T."/>
            <person name="Tang G.D."/>
            <person name="Zhang D."/>
            <person name="Sun W.H."/>
            <person name="Liu D.K."/>
            <person name="Li Y."/>
            <person name="Chen G.Z."/>
            <person name="Liu X.D."/>
            <person name="Liao X.Y."/>
            <person name="Jiang Y.T."/>
            <person name="Yu X."/>
            <person name="Hao Y."/>
            <person name="Huang J."/>
            <person name="Zhao X.W."/>
            <person name="Ke S."/>
            <person name="Chen Y.Y."/>
            <person name="Wu W.L."/>
            <person name="Hsu J.L."/>
            <person name="Lin Y.F."/>
            <person name="Huang M.D."/>
            <person name="Li C.Y."/>
            <person name="Huang L."/>
            <person name="Wang Z.W."/>
            <person name="Zhao X."/>
            <person name="Zhong W.Y."/>
            <person name="Peng D.H."/>
            <person name="Ahmad S."/>
            <person name="Lan S."/>
            <person name="Zhang J.S."/>
            <person name="Tsai W.C."/>
            <person name="Van de Peer Y."/>
            <person name="Liu Z.J."/>
        </authorList>
    </citation>
    <scope>NUCLEOTIDE SEQUENCE</scope>
    <source>
        <strain evidence="4">CP</strain>
    </source>
</reference>
<evidence type="ECO:0000313" key="5">
    <source>
        <dbReference type="Proteomes" id="UP001180020"/>
    </source>
</evidence>
<dbReference type="PANTHER" id="PTHR31642">
    <property type="entry name" value="TRICHOTHECENE 3-O-ACETYLTRANSFERASE"/>
    <property type="match status" value="1"/>
</dbReference>
<dbReference type="InterPro" id="IPR023213">
    <property type="entry name" value="CAT-like_dom_sf"/>
</dbReference>
<dbReference type="Proteomes" id="UP001180020">
    <property type="component" value="Unassembled WGS sequence"/>
</dbReference>
<keyword evidence="2 4" id="KW-0808">Transferase</keyword>
<dbReference type="Pfam" id="PF02458">
    <property type="entry name" value="Transferase"/>
    <property type="match status" value="2"/>
</dbReference>
<gene>
    <name evidence="4" type="primary">HHT1</name>
    <name evidence="4" type="ORF">QJS10_CPA05g00476</name>
</gene>
<sequence length="486" mass="54285">MESPPVLISDNDVNKQPPVTLVSPTNPTPTQTLFLSNIDQTVAFPVETLFFFDSPMSEDIVETMKRSVSEVLLIPYYFMAGRLNFNFQTRRLELVCNNAGVLFVGASSKLTIKDLGDVSSPNPSFQHLISRTYGFRSLAETPIWTIQARFMFGWILTFAEIKTVKRVFQMILKNAQVTKFKCGGYSIGFVMNHCTLDGRSAAEMFQCLASICRGEELKAEALFNDRTILAARSPPRIEYAHTEYTKLTDTTTTFTSPHQASLSPPPPKIIDTQSYKLFHFSSDMISSLKSKAMTKCSSFEAIVAHIWRARTRAVFEDPSEVSTVMFAVDITSKMNNPPLPIGFIGNAVITASASAQVVELVEQPLCFFVGKVRSAIERVTDDYVRSVIDWLEVHKGVPSTMNGNFFVSAWYKLPFHELDFGSGRPVFGGPVVSGLHEFVLLLSEGSNRKSCKNGEGDGLKRGGGVNVWMVLEQHKMERFVKYVFEM</sequence>
<keyword evidence="5" id="KW-1185">Reference proteome</keyword>